<protein>
    <recommendedName>
        <fullName evidence="4">S-adenosyl-L-methionine-dependent methyltransferase</fullName>
    </recommendedName>
</protein>
<accession>A0A6A5VQZ0</accession>
<dbReference type="Pfam" id="PF13489">
    <property type="entry name" value="Methyltransf_23"/>
    <property type="match status" value="1"/>
</dbReference>
<sequence length="245" mass="27109">MPPPPWIMRVVPFPSLLGPSFLLGLGMYHFTATILEINFIKREPRKLLNLTQTYNGTEMSQDMPGPLDDLVIRCRGVVSIWTGLRTAEECAKGGLWRQYHALLYSGEPESLIPALHKSGILGTNGTAGAAENGVFDEICCLRVLCGVPHPKETIQGLYSLLKPGGRVVVRGHFANPWRTEGSIVGSAMQFLYSVAGWSFFLGGCELQRHTAEFLREAGEWDKIQLQCEDPKGVIPFVVGELIKKR</sequence>
<dbReference type="AlphaFoldDB" id="A0A6A5VQZ0"/>
<keyword evidence="1" id="KW-0812">Transmembrane</keyword>
<gene>
    <name evidence="2" type="ORF">BU23DRAFT_587132</name>
</gene>
<dbReference type="SUPFAM" id="SSF53335">
    <property type="entry name" value="S-adenosyl-L-methionine-dependent methyltransferases"/>
    <property type="match status" value="1"/>
</dbReference>
<organism evidence="2 3">
    <name type="scientific">Bimuria novae-zelandiae CBS 107.79</name>
    <dbReference type="NCBI Taxonomy" id="1447943"/>
    <lineage>
        <taxon>Eukaryota</taxon>
        <taxon>Fungi</taxon>
        <taxon>Dikarya</taxon>
        <taxon>Ascomycota</taxon>
        <taxon>Pezizomycotina</taxon>
        <taxon>Dothideomycetes</taxon>
        <taxon>Pleosporomycetidae</taxon>
        <taxon>Pleosporales</taxon>
        <taxon>Massarineae</taxon>
        <taxon>Didymosphaeriaceae</taxon>
        <taxon>Bimuria</taxon>
    </lineage>
</organism>
<dbReference type="Proteomes" id="UP000800036">
    <property type="component" value="Unassembled WGS sequence"/>
</dbReference>
<name>A0A6A5VQZ0_9PLEO</name>
<dbReference type="Gene3D" id="3.40.50.150">
    <property type="entry name" value="Vaccinia Virus protein VP39"/>
    <property type="match status" value="1"/>
</dbReference>
<dbReference type="EMBL" id="ML976661">
    <property type="protein sequence ID" value="KAF1978092.1"/>
    <property type="molecule type" value="Genomic_DNA"/>
</dbReference>
<reference evidence="2" key="1">
    <citation type="journal article" date="2020" name="Stud. Mycol.">
        <title>101 Dothideomycetes genomes: a test case for predicting lifestyles and emergence of pathogens.</title>
        <authorList>
            <person name="Haridas S."/>
            <person name="Albert R."/>
            <person name="Binder M."/>
            <person name="Bloem J."/>
            <person name="Labutti K."/>
            <person name="Salamov A."/>
            <person name="Andreopoulos B."/>
            <person name="Baker S."/>
            <person name="Barry K."/>
            <person name="Bills G."/>
            <person name="Bluhm B."/>
            <person name="Cannon C."/>
            <person name="Castanera R."/>
            <person name="Culley D."/>
            <person name="Daum C."/>
            <person name="Ezra D."/>
            <person name="Gonzalez J."/>
            <person name="Henrissat B."/>
            <person name="Kuo A."/>
            <person name="Liang C."/>
            <person name="Lipzen A."/>
            <person name="Lutzoni F."/>
            <person name="Magnuson J."/>
            <person name="Mondo S."/>
            <person name="Nolan M."/>
            <person name="Ohm R."/>
            <person name="Pangilinan J."/>
            <person name="Park H.-J."/>
            <person name="Ramirez L."/>
            <person name="Alfaro M."/>
            <person name="Sun H."/>
            <person name="Tritt A."/>
            <person name="Yoshinaga Y."/>
            <person name="Zwiers L.-H."/>
            <person name="Turgeon B."/>
            <person name="Goodwin S."/>
            <person name="Spatafora J."/>
            <person name="Crous P."/>
            <person name="Grigoriev I."/>
        </authorList>
    </citation>
    <scope>NUCLEOTIDE SEQUENCE</scope>
    <source>
        <strain evidence="2">CBS 107.79</strain>
    </source>
</reference>
<keyword evidence="1" id="KW-1133">Transmembrane helix</keyword>
<keyword evidence="3" id="KW-1185">Reference proteome</keyword>
<proteinExistence type="predicted"/>
<feature type="transmembrane region" description="Helical" evidence="1">
    <location>
        <begin position="20"/>
        <end position="40"/>
    </location>
</feature>
<evidence type="ECO:0008006" key="4">
    <source>
        <dbReference type="Google" id="ProtNLM"/>
    </source>
</evidence>
<dbReference type="OrthoDB" id="540004at2759"/>
<keyword evidence="1" id="KW-0472">Membrane</keyword>
<evidence type="ECO:0000313" key="3">
    <source>
        <dbReference type="Proteomes" id="UP000800036"/>
    </source>
</evidence>
<evidence type="ECO:0000313" key="2">
    <source>
        <dbReference type="EMBL" id="KAF1978092.1"/>
    </source>
</evidence>
<dbReference type="InterPro" id="IPR029063">
    <property type="entry name" value="SAM-dependent_MTases_sf"/>
</dbReference>
<evidence type="ECO:0000256" key="1">
    <source>
        <dbReference type="SAM" id="Phobius"/>
    </source>
</evidence>